<feature type="region of interest" description="Disordered" evidence="1">
    <location>
        <begin position="122"/>
        <end position="155"/>
    </location>
</feature>
<name>A0A563EK14_9PSEU</name>
<accession>A0A563EK14</accession>
<evidence type="ECO:0000259" key="3">
    <source>
        <dbReference type="PROSITE" id="PS51841"/>
    </source>
</evidence>
<organism evidence="4 5">
    <name type="scientific">Lentzea tibetensis</name>
    <dbReference type="NCBI Taxonomy" id="2591470"/>
    <lineage>
        <taxon>Bacteria</taxon>
        <taxon>Bacillati</taxon>
        <taxon>Actinomycetota</taxon>
        <taxon>Actinomycetes</taxon>
        <taxon>Pseudonocardiales</taxon>
        <taxon>Pseudonocardiaceae</taxon>
        <taxon>Lentzea</taxon>
    </lineage>
</organism>
<keyword evidence="2" id="KW-0732">Signal</keyword>
<comment type="caution">
    <text evidence="4">The sequence shown here is derived from an EMBL/GenBank/DDBJ whole genome shotgun (WGS) entry which is preliminary data.</text>
</comment>
<protein>
    <submittedName>
        <fullName evidence="4">Lamin tail domain-containing protein</fullName>
    </submittedName>
</protein>
<gene>
    <name evidence="4" type="ORF">FKR81_33070</name>
</gene>
<proteinExistence type="predicted"/>
<dbReference type="RefSeq" id="WP_146358107.1">
    <property type="nucleotide sequence ID" value="NZ_VOBR01000027.1"/>
</dbReference>
<sequence>MTSSILLACLTAVMISAPAPGSSPIRVNEMAAGTTGFIELTNTGNAAVDIGGWVIRSCRNGRTTPLATFPLGTELPANAFFLVVGRDFTGTAERLLFAESIDPSGATLRNANGARIDGVGFTDNSPCREGTPSEQCAYSSLGRDSLSRDTDDNATDFTCQLTTPDQVNEMAPSSRRHLTET</sequence>
<dbReference type="Pfam" id="PF00932">
    <property type="entry name" value="LTD"/>
    <property type="match status" value="1"/>
</dbReference>
<dbReference type="PROSITE" id="PS51841">
    <property type="entry name" value="LTD"/>
    <property type="match status" value="1"/>
</dbReference>
<evidence type="ECO:0000313" key="4">
    <source>
        <dbReference type="EMBL" id="TWP47283.1"/>
    </source>
</evidence>
<evidence type="ECO:0000256" key="2">
    <source>
        <dbReference type="SAM" id="SignalP"/>
    </source>
</evidence>
<keyword evidence="5" id="KW-1185">Reference proteome</keyword>
<evidence type="ECO:0000256" key="1">
    <source>
        <dbReference type="SAM" id="MobiDB-lite"/>
    </source>
</evidence>
<reference evidence="4 5" key="1">
    <citation type="submission" date="2019-07" db="EMBL/GenBank/DDBJ databases">
        <title>Lentzea xizangensis sp. nov., isolated from Qinghai-Tibetan Plateau Soils.</title>
        <authorList>
            <person name="Huang J."/>
        </authorList>
    </citation>
    <scope>NUCLEOTIDE SEQUENCE [LARGE SCALE GENOMIC DNA]</scope>
    <source>
        <strain evidence="4 5">FXJ1.1311</strain>
    </source>
</reference>
<feature type="domain" description="LTD" evidence="3">
    <location>
        <begin position="11"/>
        <end position="123"/>
    </location>
</feature>
<dbReference type="AlphaFoldDB" id="A0A563EK14"/>
<dbReference type="OrthoDB" id="9772095at2"/>
<feature type="chain" id="PRO_5039327544" evidence="2">
    <location>
        <begin position="20"/>
        <end position="181"/>
    </location>
</feature>
<dbReference type="Proteomes" id="UP000316639">
    <property type="component" value="Unassembled WGS sequence"/>
</dbReference>
<dbReference type="InterPro" id="IPR036415">
    <property type="entry name" value="Lamin_tail_dom_sf"/>
</dbReference>
<dbReference type="SUPFAM" id="SSF74853">
    <property type="entry name" value="Lamin A/C globular tail domain"/>
    <property type="match status" value="1"/>
</dbReference>
<dbReference type="EMBL" id="VOBR01000027">
    <property type="protein sequence ID" value="TWP47283.1"/>
    <property type="molecule type" value="Genomic_DNA"/>
</dbReference>
<feature type="signal peptide" evidence="2">
    <location>
        <begin position="1"/>
        <end position="19"/>
    </location>
</feature>
<evidence type="ECO:0000313" key="5">
    <source>
        <dbReference type="Proteomes" id="UP000316639"/>
    </source>
</evidence>
<dbReference type="InterPro" id="IPR001322">
    <property type="entry name" value="Lamin_tail_dom"/>
</dbReference>
<dbReference type="Gene3D" id="2.60.40.1260">
    <property type="entry name" value="Lamin Tail domain"/>
    <property type="match status" value="1"/>
</dbReference>